<dbReference type="InterPro" id="IPR023211">
    <property type="entry name" value="DNA_pol_palm_dom_sf"/>
</dbReference>
<dbReference type="Gene3D" id="3.30.342.10">
    <property type="entry name" value="DNA Polymerase, chain B, domain 1"/>
    <property type="match status" value="1"/>
</dbReference>
<evidence type="ECO:0000256" key="7">
    <source>
        <dbReference type="ARBA" id="ARBA00049244"/>
    </source>
</evidence>
<reference evidence="10" key="2">
    <citation type="submission" date="2021-05" db="EMBL/GenBank/DDBJ databases">
        <title>Protein family content uncovers lineage relationships and bacterial pathway maintenance mechanisms in DPANN archaea.</title>
        <authorList>
            <person name="Castelle C.J."/>
            <person name="Meheust R."/>
            <person name="Jaffe A.L."/>
            <person name="Seitz K."/>
            <person name="Gong X."/>
            <person name="Baker B.J."/>
            <person name="Banfield J.F."/>
        </authorList>
    </citation>
    <scope>NUCLEOTIDE SEQUENCE</scope>
    <source>
        <strain evidence="10">RIFCSPLOWO2_01_FULL_43_13</strain>
    </source>
</reference>
<dbReference type="Gene3D" id="3.30.420.10">
    <property type="entry name" value="Ribonuclease H-like superfamily/Ribonuclease H"/>
    <property type="match status" value="1"/>
</dbReference>
<dbReference type="SUPFAM" id="SSF56672">
    <property type="entry name" value="DNA/RNA polymerases"/>
    <property type="match status" value="1"/>
</dbReference>
<dbReference type="SUPFAM" id="SSF53098">
    <property type="entry name" value="Ribonuclease H-like"/>
    <property type="match status" value="1"/>
</dbReference>
<evidence type="ECO:0000256" key="2">
    <source>
        <dbReference type="ARBA" id="ARBA00012417"/>
    </source>
</evidence>
<evidence type="ECO:0000313" key="10">
    <source>
        <dbReference type="EMBL" id="MBS3058256.1"/>
    </source>
</evidence>
<feature type="domain" description="DNA-directed DNA polymerase family B exonuclease" evidence="9">
    <location>
        <begin position="112"/>
        <end position="309"/>
    </location>
</feature>
<evidence type="ECO:0000256" key="6">
    <source>
        <dbReference type="ARBA" id="ARBA00023125"/>
    </source>
</evidence>
<dbReference type="EMBL" id="JAGVWB010000018">
    <property type="protein sequence ID" value="MBS3058256.1"/>
    <property type="molecule type" value="Genomic_DNA"/>
</dbReference>
<dbReference type="Pfam" id="PF00136">
    <property type="entry name" value="DNA_pol_B"/>
    <property type="match status" value="1"/>
</dbReference>
<keyword evidence="5" id="KW-0239">DNA-directed DNA polymerase</keyword>
<protein>
    <recommendedName>
        <fullName evidence="2">DNA-directed DNA polymerase</fullName>
        <ecNumber evidence="2">2.7.7.7</ecNumber>
    </recommendedName>
</protein>
<feature type="domain" description="DNA-directed DNA polymerase family B multifunctional" evidence="8">
    <location>
        <begin position="383"/>
        <end position="783"/>
    </location>
</feature>
<evidence type="ECO:0000313" key="11">
    <source>
        <dbReference type="Proteomes" id="UP000680185"/>
    </source>
</evidence>
<dbReference type="InterPro" id="IPR006134">
    <property type="entry name" value="DNA-dir_DNA_pol_B_multi_dom"/>
</dbReference>
<dbReference type="InterPro" id="IPR042087">
    <property type="entry name" value="DNA_pol_B_thumb"/>
</dbReference>
<dbReference type="AlphaFoldDB" id="A0A8T4L5K6"/>
<comment type="catalytic activity">
    <reaction evidence="7">
        <text>DNA(n) + a 2'-deoxyribonucleoside 5'-triphosphate = DNA(n+1) + diphosphate</text>
        <dbReference type="Rhea" id="RHEA:22508"/>
        <dbReference type="Rhea" id="RHEA-COMP:17339"/>
        <dbReference type="Rhea" id="RHEA-COMP:17340"/>
        <dbReference type="ChEBI" id="CHEBI:33019"/>
        <dbReference type="ChEBI" id="CHEBI:61560"/>
        <dbReference type="ChEBI" id="CHEBI:173112"/>
        <dbReference type="EC" id="2.7.7.7"/>
    </reaction>
</comment>
<dbReference type="GO" id="GO:0000166">
    <property type="term" value="F:nucleotide binding"/>
    <property type="evidence" value="ECO:0007669"/>
    <property type="project" value="InterPro"/>
</dbReference>
<dbReference type="GO" id="GO:0003677">
    <property type="term" value="F:DNA binding"/>
    <property type="evidence" value="ECO:0007669"/>
    <property type="project" value="UniProtKB-KW"/>
</dbReference>
<name>A0A8T4L5K6_9ARCH</name>
<dbReference type="PRINTS" id="PR00106">
    <property type="entry name" value="DNAPOLB"/>
</dbReference>
<organism evidence="10 11">
    <name type="scientific">Candidatus Iainarchaeum sp</name>
    <dbReference type="NCBI Taxonomy" id="3101447"/>
    <lineage>
        <taxon>Archaea</taxon>
        <taxon>Candidatus Iainarchaeota</taxon>
        <taxon>Candidatus Iainarchaeia</taxon>
        <taxon>Candidatus Iainarchaeales</taxon>
        <taxon>Candidatus Iainarchaeaceae</taxon>
        <taxon>Candidatus Iainarchaeum</taxon>
    </lineage>
</organism>
<dbReference type="Gene3D" id="3.90.1600.10">
    <property type="entry name" value="Palm domain of DNA polymerase"/>
    <property type="match status" value="1"/>
</dbReference>
<dbReference type="Gene3D" id="1.10.287.690">
    <property type="entry name" value="Helix hairpin bin"/>
    <property type="match status" value="1"/>
</dbReference>
<keyword evidence="4" id="KW-0548">Nucleotidyltransferase</keyword>
<dbReference type="EC" id="2.7.7.7" evidence="2"/>
<dbReference type="Pfam" id="PF03104">
    <property type="entry name" value="DNA_pol_B_exo1"/>
    <property type="match status" value="1"/>
</dbReference>
<dbReference type="InterPro" id="IPR006172">
    <property type="entry name" value="DNA-dir_DNA_pol_B"/>
</dbReference>
<gene>
    <name evidence="10" type="ORF">J4478_02535</name>
</gene>
<evidence type="ECO:0000259" key="8">
    <source>
        <dbReference type="Pfam" id="PF00136"/>
    </source>
</evidence>
<dbReference type="Gene3D" id="1.10.132.60">
    <property type="entry name" value="DNA polymerase family B, C-terminal domain"/>
    <property type="match status" value="1"/>
</dbReference>
<accession>A0A8T4L5K6</accession>
<evidence type="ECO:0000259" key="9">
    <source>
        <dbReference type="Pfam" id="PF03104"/>
    </source>
</evidence>
<comment type="similarity">
    <text evidence="1">Belongs to the DNA polymerase type-B family.</text>
</comment>
<dbReference type="InterPro" id="IPR036397">
    <property type="entry name" value="RNaseH_sf"/>
</dbReference>
<evidence type="ECO:0000256" key="4">
    <source>
        <dbReference type="ARBA" id="ARBA00022695"/>
    </source>
</evidence>
<keyword evidence="6" id="KW-0238">DNA-binding</keyword>
<dbReference type="SMART" id="SM00486">
    <property type="entry name" value="POLBc"/>
    <property type="match status" value="1"/>
</dbReference>
<reference evidence="10" key="1">
    <citation type="submission" date="2021-03" db="EMBL/GenBank/DDBJ databases">
        <authorList>
            <person name="Jaffe A."/>
        </authorList>
    </citation>
    <scope>NUCLEOTIDE SEQUENCE</scope>
    <source>
        <strain evidence="10">RIFCSPLOWO2_01_FULL_43_13</strain>
    </source>
</reference>
<keyword evidence="3" id="KW-0808">Transferase</keyword>
<dbReference type="InterPro" id="IPR043502">
    <property type="entry name" value="DNA/RNA_pol_sf"/>
</dbReference>
<evidence type="ECO:0000256" key="1">
    <source>
        <dbReference type="ARBA" id="ARBA00005755"/>
    </source>
</evidence>
<dbReference type="Proteomes" id="UP000680185">
    <property type="component" value="Unassembled WGS sequence"/>
</dbReference>
<dbReference type="InterPro" id="IPR050240">
    <property type="entry name" value="DNA_pol_type-B"/>
</dbReference>
<dbReference type="PANTHER" id="PTHR10322">
    <property type="entry name" value="DNA POLYMERASE CATALYTIC SUBUNIT"/>
    <property type="match status" value="1"/>
</dbReference>
<evidence type="ECO:0000256" key="3">
    <source>
        <dbReference type="ARBA" id="ARBA00022679"/>
    </source>
</evidence>
<dbReference type="GO" id="GO:0006261">
    <property type="term" value="P:DNA-templated DNA replication"/>
    <property type="evidence" value="ECO:0007669"/>
    <property type="project" value="TreeGrafter"/>
</dbReference>
<dbReference type="PANTHER" id="PTHR10322:SF23">
    <property type="entry name" value="DNA POLYMERASE DELTA CATALYTIC SUBUNIT"/>
    <property type="match status" value="1"/>
</dbReference>
<evidence type="ECO:0000256" key="5">
    <source>
        <dbReference type="ARBA" id="ARBA00022932"/>
    </source>
</evidence>
<dbReference type="GO" id="GO:0003887">
    <property type="term" value="F:DNA-directed DNA polymerase activity"/>
    <property type="evidence" value="ECO:0007669"/>
    <property type="project" value="UniProtKB-KW"/>
</dbReference>
<dbReference type="InterPro" id="IPR012337">
    <property type="entry name" value="RNaseH-like_sf"/>
</dbReference>
<sequence length="801" mass="92114">MSDEKIQGILLDCDYTDTKEKSAIRIFARTKKGIECFEFPSFQPYFYIITDGSLSEKKLLEKEFGEKKAKIAKVEKAARENAENALKLSFSKVSELTMAREEIKRVKGVKEKREHDIPFAKRFLIDNALQPMNEIEIELDSEGKASSAKTIHQQKIDFKLASIDIETYSPGRFPNAKKDSIMMISFSTPEYSKVFSYKKSLSKIEYCLVLASEKAMLEAFLQELKLYNPDILITYNGDRFDLPYIKERCEILGIEFKINSDSTIPYAHRKGMESAFRTKGIQHLDAFQLVAFLTRFQVINLIKYDLESVSEALLGKPKQKFDFSTIKEVWEKEKGIDWLAEYNKQDSEAALQIVQKYLPLAIEVCRIARQTLYDASRITGGMLVEQLLIIKSFEQNLLVPNKPLESLVQERMQQEVEGAFVREPSHGLHENIAVIDFRSFHPTIIITHNVSPETLDCSHKECSQGKNVSPTGHWFCTETRGFIPRVLEEVLKQRFQFKNEFKKAKRGDENYDLLFAKQWAFKIALNAFFGYLGYPRSRFYCRECGNSILSWTRHYIKQTMQKAEQAGFTVLYGDTDSAMLSIGEKTQSDVLKLVEKINKEIPKPMELELDNFYKRGIFVMQKSGKQAAKKRYALIDYNDRLKIVGFEYVRRDWSRIAKQTQKEVIEAVLKEGNPEKAAALVKETITALKEGKVPKKDLVIYSEIQKPLSKYEIINPQVSAALKAQKKGVKIEVGTIVGYVITRSGKSISERAEIEEFVQEGNYDSDYYITNQLLPAVERIMQELGYSIEDLKQGGKQTRLF</sequence>
<comment type="caution">
    <text evidence="10">The sequence shown here is derived from an EMBL/GenBank/DDBJ whole genome shotgun (WGS) entry which is preliminary data.</text>
</comment>
<proteinExistence type="inferred from homology"/>
<dbReference type="InterPro" id="IPR006133">
    <property type="entry name" value="DNA-dir_DNA_pol_B_exonuc"/>
</dbReference>